<feature type="transmembrane region" description="Helical" evidence="6">
    <location>
        <begin position="12"/>
        <end position="30"/>
    </location>
</feature>
<feature type="active site" evidence="5">
    <location>
        <position position="362"/>
    </location>
</feature>
<gene>
    <name evidence="9" type="primary">KCS17</name>
    <name evidence="9" type="ORF">KSP39_PZI016302</name>
</gene>
<dbReference type="GO" id="GO:0016747">
    <property type="term" value="F:acyltransferase activity, transferring groups other than amino-acyl groups"/>
    <property type="evidence" value="ECO:0007669"/>
    <property type="project" value="InterPro"/>
</dbReference>
<name>A0AAP0B769_9ASPA</name>
<dbReference type="GO" id="GO:0016020">
    <property type="term" value="C:membrane"/>
    <property type="evidence" value="ECO:0007669"/>
    <property type="project" value="InterPro"/>
</dbReference>
<dbReference type="CDD" id="cd00831">
    <property type="entry name" value="CHS_like"/>
    <property type="match status" value="1"/>
</dbReference>
<dbReference type="Pfam" id="PF08392">
    <property type="entry name" value="FAE1_CUT1_RppA"/>
    <property type="match status" value="1"/>
</dbReference>
<dbReference type="EMBL" id="JBBWWQ010000014">
    <property type="protein sequence ID" value="KAK8930844.1"/>
    <property type="molecule type" value="Genomic_DNA"/>
</dbReference>
<keyword evidence="10" id="KW-1185">Reference proteome</keyword>
<evidence type="ECO:0000256" key="1">
    <source>
        <dbReference type="ARBA" id="ARBA00005531"/>
    </source>
</evidence>
<sequence length="467" mass="51417">MHPFSTSSRLCSIPVLIAAITLTLVLHYLLPLTPTDRISFIALLWSSVVAVLTYFSTRPLAVLLLDYSCYCPDADHRCNLELCEYFGMRSRRYSPESADFMRAIYRKSGLGDETYAPPYIFQPDLDSKLPPAIVEADDGMCSAVAALLSKTSVAPEMISTLIVACSMFSPVPSLASRIVNRFQFRSDVKSFNLSGMGCSTGALGMDLATRILRRSPGYALLVVTEATGLNWYFGDNRHMLVTNCIFRVGTAAALLTSNPACRDSAKYELLKSLRTHHGSEDTAYNAAMQADDGKGGIGVALTKDLVRVAGASLRSHISNLAPRVLPVSELARYAWRVVRSVVKGERKAAAAHVPDFTTAFEHMCIHAGGKAVIDAVGRIMGFDDWVIEPARMCLHRFGNTSSSLVFYELGYFEATGRIRRGDRVWILAFGTGFKACSVVCRALRDVRMAPDNPWKDSVHRYPLKLRV</sequence>
<evidence type="ECO:0000256" key="3">
    <source>
        <dbReference type="ARBA" id="ARBA00023315"/>
    </source>
</evidence>
<evidence type="ECO:0000256" key="6">
    <source>
        <dbReference type="SAM" id="Phobius"/>
    </source>
</evidence>
<comment type="pathway">
    <text evidence="4">Lipid metabolism; fatty acid biosynthesis.</text>
</comment>
<evidence type="ECO:0000313" key="10">
    <source>
        <dbReference type="Proteomes" id="UP001418222"/>
    </source>
</evidence>
<accession>A0AAP0B769</accession>
<reference evidence="9 10" key="1">
    <citation type="journal article" date="2022" name="Nat. Plants">
        <title>Genomes of leafy and leafless Platanthera orchids illuminate the evolution of mycoheterotrophy.</title>
        <authorList>
            <person name="Li M.H."/>
            <person name="Liu K.W."/>
            <person name="Li Z."/>
            <person name="Lu H.C."/>
            <person name="Ye Q.L."/>
            <person name="Zhang D."/>
            <person name="Wang J.Y."/>
            <person name="Li Y.F."/>
            <person name="Zhong Z.M."/>
            <person name="Liu X."/>
            <person name="Yu X."/>
            <person name="Liu D.K."/>
            <person name="Tu X.D."/>
            <person name="Liu B."/>
            <person name="Hao Y."/>
            <person name="Liao X.Y."/>
            <person name="Jiang Y.T."/>
            <person name="Sun W.H."/>
            <person name="Chen J."/>
            <person name="Chen Y.Q."/>
            <person name="Ai Y."/>
            <person name="Zhai J.W."/>
            <person name="Wu S.S."/>
            <person name="Zhou Z."/>
            <person name="Hsiao Y.Y."/>
            <person name="Wu W.L."/>
            <person name="Chen Y.Y."/>
            <person name="Lin Y.F."/>
            <person name="Hsu J.L."/>
            <person name="Li C.Y."/>
            <person name="Wang Z.W."/>
            <person name="Zhao X."/>
            <person name="Zhong W.Y."/>
            <person name="Ma X.K."/>
            <person name="Ma L."/>
            <person name="Huang J."/>
            <person name="Chen G.Z."/>
            <person name="Huang M.Z."/>
            <person name="Huang L."/>
            <person name="Peng D.H."/>
            <person name="Luo Y.B."/>
            <person name="Zou S.Q."/>
            <person name="Chen S.P."/>
            <person name="Lan S."/>
            <person name="Tsai W.C."/>
            <person name="Van de Peer Y."/>
            <person name="Liu Z.J."/>
        </authorList>
    </citation>
    <scope>NUCLEOTIDE SEQUENCE [LARGE SCALE GENOMIC DNA]</scope>
    <source>
        <strain evidence="9">Lor287</strain>
    </source>
</reference>
<keyword evidence="6" id="KW-0472">Membrane</keyword>
<feature type="active site" evidence="5">
    <location>
        <position position="276"/>
    </location>
</feature>
<evidence type="ECO:0000256" key="4">
    <source>
        <dbReference type="PIRNR" id="PIRNR036417"/>
    </source>
</evidence>
<organism evidence="9 10">
    <name type="scientific">Platanthera zijinensis</name>
    <dbReference type="NCBI Taxonomy" id="2320716"/>
    <lineage>
        <taxon>Eukaryota</taxon>
        <taxon>Viridiplantae</taxon>
        <taxon>Streptophyta</taxon>
        <taxon>Embryophyta</taxon>
        <taxon>Tracheophyta</taxon>
        <taxon>Spermatophyta</taxon>
        <taxon>Magnoliopsida</taxon>
        <taxon>Liliopsida</taxon>
        <taxon>Asparagales</taxon>
        <taxon>Orchidaceae</taxon>
        <taxon>Orchidoideae</taxon>
        <taxon>Orchideae</taxon>
        <taxon>Orchidinae</taxon>
        <taxon>Platanthera</taxon>
    </lineage>
</organism>
<proteinExistence type="inferred from homology"/>
<keyword evidence="6" id="KW-0812">Transmembrane</keyword>
<keyword evidence="3 4" id="KW-0012">Acyltransferase</keyword>
<dbReference type="InterPro" id="IPR016039">
    <property type="entry name" value="Thiolase-like"/>
</dbReference>
<dbReference type="Pfam" id="PF08541">
    <property type="entry name" value="ACP_syn_III_C"/>
    <property type="match status" value="1"/>
</dbReference>
<keyword evidence="2 4" id="KW-0808">Transferase</keyword>
<dbReference type="InterPro" id="IPR012392">
    <property type="entry name" value="3-ktacl-CoA_syn"/>
</dbReference>
<feature type="domain" description="FAE" evidence="7">
    <location>
        <begin position="54"/>
        <end position="339"/>
    </location>
</feature>
<dbReference type="AlphaFoldDB" id="A0AAP0B769"/>
<dbReference type="InterPro" id="IPR013601">
    <property type="entry name" value="FAE1_typ3_polyketide_synth"/>
</dbReference>
<evidence type="ECO:0000256" key="2">
    <source>
        <dbReference type="ARBA" id="ARBA00022679"/>
    </source>
</evidence>
<comment type="similarity">
    <text evidence="1 4">Belongs to the thiolase-like superfamily. Chalcone/stilbene synthases family.</text>
</comment>
<keyword evidence="6" id="KW-1133">Transmembrane helix</keyword>
<evidence type="ECO:0000259" key="8">
    <source>
        <dbReference type="Pfam" id="PF08541"/>
    </source>
</evidence>
<dbReference type="InterPro" id="IPR013747">
    <property type="entry name" value="ACP_syn_III_C"/>
</dbReference>
<evidence type="ECO:0000313" key="9">
    <source>
        <dbReference type="EMBL" id="KAK8930844.1"/>
    </source>
</evidence>
<comment type="caution">
    <text evidence="9">The sequence shown here is derived from an EMBL/GenBank/DDBJ whole genome shotgun (WGS) entry which is preliminary data.</text>
</comment>
<protein>
    <recommendedName>
        <fullName evidence="4">3-ketoacyl-CoA synthase</fullName>
        <ecNumber evidence="4">2.3.1.-</ecNumber>
    </recommendedName>
</protein>
<dbReference type="GO" id="GO:0006633">
    <property type="term" value="P:fatty acid biosynthetic process"/>
    <property type="evidence" value="ECO:0007669"/>
    <property type="project" value="InterPro"/>
</dbReference>
<dbReference type="SUPFAM" id="SSF53901">
    <property type="entry name" value="Thiolase-like"/>
    <property type="match status" value="2"/>
</dbReference>
<evidence type="ECO:0000256" key="5">
    <source>
        <dbReference type="PIRSR" id="PIRSR036417-1"/>
    </source>
</evidence>
<feature type="domain" description="Beta-ketoacyl-[acyl-carrier-protein] synthase III C-terminal" evidence="8">
    <location>
        <begin position="361"/>
        <end position="441"/>
    </location>
</feature>
<evidence type="ECO:0000259" key="7">
    <source>
        <dbReference type="Pfam" id="PF08392"/>
    </source>
</evidence>
<feature type="active site" evidence="5">
    <location>
        <position position="366"/>
    </location>
</feature>
<feature type="transmembrane region" description="Helical" evidence="6">
    <location>
        <begin position="37"/>
        <end position="55"/>
    </location>
</feature>
<dbReference type="PANTHER" id="PTHR31561">
    <property type="entry name" value="3-KETOACYL-COA SYNTHASE"/>
    <property type="match status" value="1"/>
</dbReference>
<dbReference type="EC" id="2.3.1.-" evidence="4"/>
<dbReference type="PIRSF" id="PIRSF036417">
    <property type="entry name" value="3-ktacl-CoA_syn"/>
    <property type="match status" value="1"/>
</dbReference>
<feature type="active site" evidence="5">
    <location>
        <position position="395"/>
    </location>
</feature>
<feature type="active site" evidence="5">
    <location>
        <position position="399"/>
    </location>
</feature>
<dbReference type="Gene3D" id="3.40.47.10">
    <property type="match status" value="2"/>
</dbReference>
<feature type="active site" evidence="5">
    <location>
        <position position="198"/>
    </location>
</feature>
<dbReference type="Proteomes" id="UP001418222">
    <property type="component" value="Unassembled WGS sequence"/>
</dbReference>